<protein>
    <submittedName>
        <fullName evidence="1">Uncharacterized protein</fullName>
    </submittedName>
</protein>
<name>A0A1B6E0A4_9HEMI</name>
<dbReference type="EMBL" id="GEDC01005932">
    <property type="protein sequence ID" value="JAS31366.1"/>
    <property type="molecule type" value="Transcribed_RNA"/>
</dbReference>
<organism evidence="1">
    <name type="scientific">Clastoptera arizonana</name>
    <name type="common">Arizona spittle bug</name>
    <dbReference type="NCBI Taxonomy" id="38151"/>
    <lineage>
        <taxon>Eukaryota</taxon>
        <taxon>Metazoa</taxon>
        <taxon>Ecdysozoa</taxon>
        <taxon>Arthropoda</taxon>
        <taxon>Hexapoda</taxon>
        <taxon>Insecta</taxon>
        <taxon>Pterygota</taxon>
        <taxon>Neoptera</taxon>
        <taxon>Paraneoptera</taxon>
        <taxon>Hemiptera</taxon>
        <taxon>Auchenorrhyncha</taxon>
        <taxon>Cercopoidea</taxon>
        <taxon>Clastopteridae</taxon>
        <taxon>Clastoptera</taxon>
    </lineage>
</organism>
<dbReference type="AlphaFoldDB" id="A0A1B6E0A4"/>
<reference evidence="1" key="1">
    <citation type="submission" date="2015-12" db="EMBL/GenBank/DDBJ databases">
        <title>De novo transcriptome assembly of four potential Pierce s Disease insect vectors from Arizona vineyards.</title>
        <authorList>
            <person name="Tassone E.E."/>
        </authorList>
    </citation>
    <scope>NUCLEOTIDE SEQUENCE</scope>
</reference>
<evidence type="ECO:0000313" key="1">
    <source>
        <dbReference type="EMBL" id="JAS31366.1"/>
    </source>
</evidence>
<proteinExistence type="predicted"/>
<sequence>MLEQNNLKDMTSFNSALHNVRNQATRKLSIQDWLNGNNFSETANHLEQLVVYADVHNSTQEFVKPSQSEIDEEFVSVSQVMKNKKVTTLSPQKNKCYNNKSINFDAIEPYCSSDLHEGTFINDTFDNLFNKGKKIKHVIKKTYPAKVKGKATRKPIQSDCQVFSLAGRKNTNQNSNLNSGENLYSVESGELWTPVNIERKNKSIVLNTSHKICNKYRYNRINKAFKSIKNKRKLIAKNTLTEADKHKTCIFNSHVLRKLDANSNSNKEQRFPKNEYTAINNTCVIPQPNNKNAISVSYNSENKNNINTPIDVNYKFKDILNNMPIVLVEKLNISKMSSINSNLIINDSKDTQKNNLKDKQKKFKGIITNKKRNMRVKTSSHKMKPKCIDSNYNKEESNCIDSNQDDQLCNEKRDKLIKSYECPSIAVINSSTSKTNMSTKTDDENLQTIKKCKCNLEVGSKMLCRFNPVVILKRQSVADMINQFSKNKSYYKPSSNLIKNNLKSDVLKKKTYNEKVSCGLVPKLKIPGTKINFNIKRKKECQGNEVDLEFVKKNQKTVQPLENINLKSKEKNKLSSLVIKRHYTTRKRREVTLSKSYNTNVDFFPRKKMLVTQTKICEQNSFGWNSLEKTKQDFNEAQKPRLDITLNVINKQTYISNIEGSTWKLPKSSFTNPVGISNHSIESFNKDAEYKNKESINNLKKLNEQISNKRMYNSIDYGNCILKTKKKLLSNHIMKNIKADKKIICKSQNFDLCRKTYVWPPLGNQGISTYMSCSNTSNQPNLNFRLKKKKTVNVEVQTCPEMFFKYCVDLSKNHQKIPIK</sequence>
<gene>
    <name evidence="1" type="ORF">g.22854</name>
</gene>
<accession>A0A1B6E0A4</accession>